<dbReference type="Proteomes" id="UP001548832">
    <property type="component" value="Unassembled WGS sequence"/>
</dbReference>
<feature type="transmembrane region" description="Helical" evidence="1">
    <location>
        <begin position="54"/>
        <end position="77"/>
    </location>
</feature>
<gene>
    <name evidence="2" type="ORF">ABVQ20_06635</name>
</gene>
<dbReference type="Pfam" id="PF19600">
    <property type="entry name" value="DUF6105"/>
    <property type="match status" value="1"/>
</dbReference>
<keyword evidence="1" id="KW-0812">Transmembrane</keyword>
<dbReference type="InterPro" id="IPR046087">
    <property type="entry name" value="DUF6105"/>
</dbReference>
<evidence type="ECO:0000313" key="3">
    <source>
        <dbReference type="Proteomes" id="UP001548832"/>
    </source>
</evidence>
<proteinExistence type="predicted"/>
<sequence length="113" mass="13017">MRYLFALWAAPLILFWGWFFLSLNDINFGYVMLSRQLHDLVFQLYGQMLGIDPAIIPGMVARACIFDGLLLMALWAFRRRRNIAGWVKRQWAGPVPSERLHQATEGGREHPAG</sequence>
<evidence type="ECO:0000313" key="2">
    <source>
        <dbReference type="EMBL" id="MET2826647.1"/>
    </source>
</evidence>
<dbReference type="EMBL" id="JBEWSZ010000001">
    <property type="protein sequence ID" value="MET2826647.1"/>
    <property type="molecule type" value="Genomic_DNA"/>
</dbReference>
<keyword evidence="1" id="KW-1133">Transmembrane helix</keyword>
<evidence type="ECO:0000256" key="1">
    <source>
        <dbReference type="SAM" id="Phobius"/>
    </source>
</evidence>
<reference evidence="2 3" key="1">
    <citation type="submission" date="2024-06" db="EMBL/GenBank/DDBJ databases">
        <authorList>
            <person name="Kim D.-U."/>
        </authorList>
    </citation>
    <scope>NUCLEOTIDE SEQUENCE [LARGE SCALE GENOMIC DNA]</scope>
    <source>
        <strain evidence="2 3">KACC15460</strain>
    </source>
</reference>
<name>A0ABV2D9C9_9HYPH</name>
<protein>
    <submittedName>
        <fullName evidence="2">DUF6105 family protein</fullName>
    </submittedName>
</protein>
<comment type="caution">
    <text evidence="2">The sequence shown here is derived from an EMBL/GenBank/DDBJ whole genome shotgun (WGS) entry which is preliminary data.</text>
</comment>
<accession>A0ABV2D9C9</accession>
<keyword evidence="1" id="KW-0472">Membrane</keyword>
<dbReference type="RefSeq" id="WP_354458743.1">
    <property type="nucleotide sequence ID" value="NZ_JBEWSZ010000001.1"/>
</dbReference>
<organism evidence="2 3">
    <name type="scientific">Mesorhizobium shangrilense</name>
    <dbReference type="NCBI Taxonomy" id="460060"/>
    <lineage>
        <taxon>Bacteria</taxon>
        <taxon>Pseudomonadati</taxon>
        <taxon>Pseudomonadota</taxon>
        <taxon>Alphaproteobacteria</taxon>
        <taxon>Hyphomicrobiales</taxon>
        <taxon>Phyllobacteriaceae</taxon>
        <taxon>Mesorhizobium</taxon>
    </lineage>
</organism>
<keyword evidence="3" id="KW-1185">Reference proteome</keyword>